<keyword evidence="8" id="KW-1185">Reference proteome</keyword>
<dbReference type="Pfam" id="PF01266">
    <property type="entry name" value="DAO"/>
    <property type="match status" value="1"/>
</dbReference>
<comment type="cofactor">
    <cofactor evidence="1">
        <name>FAD</name>
        <dbReference type="ChEBI" id="CHEBI:57692"/>
    </cofactor>
</comment>
<protein>
    <submittedName>
        <fullName evidence="7 9">DAO-domain-containing protein</fullName>
    </submittedName>
</protein>
<dbReference type="Gene3D" id="3.30.9.10">
    <property type="entry name" value="D-Amino Acid Oxidase, subunit A, domain 2"/>
    <property type="match status" value="1"/>
</dbReference>
<proteinExistence type="inferred from homology"/>
<name>A0A6A6XZE7_9PEZI</name>
<accession>A0A6A6XZE7</accession>
<evidence type="ECO:0000256" key="3">
    <source>
        <dbReference type="ARBA" id="ARBA00022630"/>
    </source>
</evidence>
<dbReference type="GO" id="GO:0050660">
    <property type="term" value="F:flavin adenine dinucleotide binding"/>
    <property type="evidence" value="ECO:0007669"/>
    <property type="project" value="InterPro"/>
</dbReference>
<reference evidence="7 9" key="1">
    <citation type="journal article" date="2020" name="Stud. Mycol.">
        <title>101 Dothideomycetes genomes: a test case for predicting lifestyles and emergence of pathogens.</title>
        <authorList>
            <person name="Haridas S."/>
            <person name="Albert R."/>
            <person name="Binder M."/>
            <person name="Bloem J."/>
            <person name="Labutti K."/>
            <person name="Salamov A."/>
            <person name="Andreopoulos B."/>
            <person name="Baker S."/>
            <person name="Barry K."/>
            <person name="Bills G."/>
            <person name="Bluhm B."/>
            <person name="Cannon C."/>
            <person name="Castanera R."/>
            <person name="Culley D."/>
            <person name="Daum C."/>
            <person name="Ezra D."/>
            <person name="Gonzalez J."/>
            <person name="Henrissat B."/>
            <person name="Kuo A."/>
            <person name="Liang C."/>
            <person name="Lipzen A."/>
            <person name="Lutzoni F."/>
            <person name="Magnuson J."/>
            <person name="Mondo S."/>
            <person name="Nolan M."/>
            <person name="Ohm R."/>
            <person name="Pangilinan J."/>
            <person name="Park H.-J."/>
            <person name="Ramirez L."/>
            <person name="Alfaro M."/>
            <person name="Sun H."/>
            <person name="Tritt A."/>
            <person name="Yoshinaga Y."/>
            <person name="Zwiers L.-H."/>
            <person name="Turgeon B."/>
            <person name="Goodwin S."/>
            <person name="Spatafora J."/>
            <person name="Crous P."/>
            <person name="Grigoriev I."/>
        </authorList>
    </citation>
    <scope>NUCLEOTIDE SEQUENCE</scope>
    <source>
        <strain evidence="7 9">CBS 304.34</strain>
    </source>
</reference>
<organism evidence="7">
    <name type="scientific">Mytilinidion resinicola</name>
    <dbReference type="NCBI Taxonomy" id="574789"/>
    <lineage>
        <taxon>Eukaryota</taxon>
        <taxon>Fungi</taxon>
        <taxon>Dikarya</taxon>
        <taxon>Ascomycota</taxon>
        <taxon>Pezizomycotina</taxon>
        <taxon>Dothideomycetes</taxon>
        <taxon>Pleosporomycetidae</taxon>
        <taxon>Mytilinidiales</taxon>
        <taxon>Mytilinidiaceae</taxon>
        <taxon>Mytilinidion</taxon>
    </lineage>
</organism>
<reference evidence="9" key="3">
    <citation type="submission" date="2025-04" db="UniProtKB">
        <authorList>
            <consortium name="RefSeq"/>
        </authorList>
    </citation>
    <scope>IDENTIFICATION</scope>
    <source>
        <strain evidence="9">CBS 304.34</strain>
    </source>
</reference>
<dbReference type="PANTHER" id="PTHR10961:SF37">
    <property type="entry name" value="FAD DEPENDENT OXIDOREDUCTASE DOMAIN-CONTAINING PROTEIN"/>
    <property type="match status" value="1"/>
</dbReference>
<dbReference type="RefSeq" id="XP_033568744.1">
    <property type="nucleotide sequence ID" value="XM_033722565.1"/>
</dbReference>
<dbReference type="AlphaFoldDB" id="A0A6A6XZE7"/>
<evidence type="ECO:0000256" key="4">
    <source>
        <dbReference type="ARBA" id="ARBA00022827"/>
    </source>
</evidence>
<evidence type="ECO:0000256" key="5">
    <source>
        <dbReference type="ARBA" id="ARBA00023002"/>
    </source>
</evidence>
<feature type="domain" description="FAD dependent oxidoreductase" evidence="6">
    <location>
        <begin position="11"/>
        <end position="348"/>
    </location>
</feature>
<evidence type="ECO:0000256" key="1">
    <source>
        <dbReference type="ARBA" id="ARBA00001974"/>
    </source>
</evidence>
<dbReference type="InterPro" id="IPR045170">
    <property type="entry name" value="MTOX"/>
</dbReference>
<evidence type="ECO:0000256" key="2">
    <source>
        <dbReference type="ARBA" id="ARBA00010989"/>
    </source>
</evidence>
<dbReference type="EMBL" id="MU003727">
    <property type="protein sequence ID" value="KAF2801780.1"/>
    <property type="molecule type" value="Genomic_DNA"/>
</dbReference>
<keyword evidence="3" id="KW-0285">Flavoprotein</keyword>
<gene>
    <name evidence="7 9" type="ORF">BDZ99DRAFT_483333</name>
</gene>
<dbReference type="GO" id="GO:0008115">
    <property type="term" value="F:sarcosine oxidase activity"/>
    <property type="evidence" value="ECO:0007669"/>
    <property type="project" value="TreeGrafter"/>
</dbReference>
<keyword evidence="5" id="KW-0560">Oxidoreductase</keyword>
<comment type="similarity">
    <text evidence="2">Belongs to the MSOX/MTOX family.</text>
</comment>
<evidence type="ECO:0000259" key="6">
    <source>
        <dbReference type="Pfam" id="PF01266"/>
    </source>
</evidence>
<dbReference type="InterPro" id="IPR006076">
    <property type="entry name" value="FAD-dep_OxRdtase"/>
</dbReference>
<evidence type="ECO:0000313" key="9">
    <source>
        <dbReference type="RefSeq" id="XP_033568744.1"/>
    </source>
</evidence>
<dbReference type="GO" id="GO:0051698">
    <property type="term" value="F:saccharopine oxidase activity"/>
    <property type="evidence" value="ECO:0007669"/>
    <property type="project" value="TreeGrafter"/>
</dbReference>
<keyword evidence="4" id="KW-0274">FAD</keyword>
<evidence type="ECO:0000313" key="7">
    <source>
        <dbReference type="EMBL" id="KAF2801780.1"/>
    </source>
</evidence>
<evidence type="ECO:0000313" key="8">
    <source>
        <dbReference type="Proteomes" id="UP000504636"/>
    </source>
</evidence>
<dbReference type="OrthoDB" id="2219495at2759"/>
<dbReference type="InterPro" id="IPR036188">
    <property type="entry name" value="FAD/NAD-bd_sf"/>
</dbReference>
<reference evidence="9" key="2">
    <citation type="submission" date="2020-04" db="EMBL/GenBank/DDBJ databases">
        <authorList>
            <consortium name="NCBI Genome Project"/>
        </authorList>
    </citation>
    <scope>NUCLEOTIDE SEQUENCE</scope>
    <source>
        <strain evidence="9">CBS 304.34</strain>
    </source>
</reference>
<dbReference type="Proteomes" id="UP000504636">
    <property type="component" value="Unplaced"/>
</dbReference>
<dbReference type="Gene3D" id="3.50.50.60">
    <property type="entry name" value="FAD/NAD(P)-binding domain"/>
    <property type="match status" value="1"/>
</dbReference>
<dbReference type="GeneID" id="54463458"/>
<dbReference type="PANTHER" id="PTHR10961">
    <property type="entry name" value="PEROXISOMAL SARCOSINE OXIDASE"/>
    <property type="match status" value="1"/>
</dbReference>
<dbReference type="SUPFAM" id="SSF51905">
    <property type="entry name" value="FAD/NAD(P)-binding domain"/>
    <property type="match status" value="1"/>
</dbReference>
<sequence length="392" mass="43949">MQSNHRKDKIDFLIVGGGCIGTSTVVALKRKWLEARIVWYAGNHEHTASNDFLKIIRDAYPDPIMVEYANRAMQKWKTAPYCDYFHQTSWIQAIDRNTKKTMNKGQSDEKVTNQQMMSLVGSTAEPLLSTTEELFLNRNVGYADSDLAVQAVYDNLAKLGVELHKENVTRLVIEVGKCVGVEVGDSIVRAEKTIVSAGAWTPSLLEKSDVAVPPGFFQVSAVGVAVLELSEEEFNALRSMPILVTENGEVMLSRAHKVLKMTTTETFRIGHPDELSDAVDITPNREVLEKMLPQFGGRELKSFSCPDLLTLYQYPIVDEVKGIQQLTLATGGSYHSYKLMTIIGEIVVLRICGEESNDELERTVQARCKWERHEGIQPVHPNIVPKREMPLK</sequence>